<organism evidence="1">
    <name type="scientific">Staphylococcus epidermidis</name>
    <dbReference type="NCBI Taxonomy" id="1282"/>
    <lineage>
        <taxon>Bacteria</taxon>
        <taxon>Bacillati</taxon>
        <taxon>Bacillota</taxon>
        <taxon>Bacilli</taxon>
        <taxon>Bacillales</taxon>
        <taxon>Staphylococcaceae</taxon>
        <taxon>Staphylococcus</taxon>
    </lineage>
</organism>
<name>A0A894TL10_STAEP</name>
<geneLocation type="plasmid" evidence="1">
    <name>pSE456_1</name>
</geneLocation>
<dbReference type="AlphaFoldDB" id="A0A894TL10"/>
<reference evidence="1" key="1">
    <citation type="journal article" date="2021" name="MSphere">
        <title>Staphylococcus epidermidis Phages Transduce Antimicrobial Resistance Plasmids and Mobilize Chromosomal Islands.</title>
        <authorList>
            <person name="Fiaarov L."/>
            <person name="Botka T."/>
            <person name="Du X."/>
            <person name="MaalaHov I."/>
            <person name="B P."/>
            <person name="Pantucek R."/>
            <person name="Benea M."/>
            <person name="Roudnick P."/>
            <person name="Winstel V."/>
            <person name="Larsen J."/>
            <person name="Rosenstein R."/>
            <person name="Peschel A."/>
            <person name="DoakaY J."/>
        </authorList>
    </citation>
    <scope>NUCLEOTIDE SEQUENCE</scope>
    <source>
        <strain evidence="1">SE456</strain>
    </source>
</reference>
<protein>
    <submittedName>
        <fullName evidence="1">Uncharacterized protein</fullName>
    </submittedName>
</protein>
<keyword evidence="1" id="KW-0614">Plasmid</keyword>
<sequence>MVKSSNNLTVDHEKDAEIVNNLEQGLYRKQTLSYDGLLKQKHKLLNLDDDEDSNLI</sequence>
<accession>A0A894TL10</accession>
<evidence type="ECO:0000313" key="1">
    <source>
        <dbReference type="EMBL" id="QRX38778.1"/>
    </source>
</evidence>
<proteinExistence type="predicted"/>
<dbReference type="EMBL" id="MW364978">
    <property type="protein sequence ID" value="QRX38778.1"/>
    <property type="molecule type" value="Genomic_DNA"/>
</dbReference>